<feature type="chain" id="PRO_5017734820" evidence="1">
    <location>
        <begin position="24"/>
        <end position="459"/>
    </location>
</feature>
<comment type="caution">
    <text evidence="2">The sequence shown here is derived from an EMBL/GenBank/DDBJ whole genome shotgun (WGS) entry which is preliminary data.</text>
</comment>
<proteinExistence type="predicted"/>
<evidence type="ECO:0000313" key="2">
    <source>
        <dbReference type="EMBL" id="RED16601.1"/>
    </source>
</evidence>
<dbReference type="OrthoDB" id="9807854at2"/>
<evidence type="ECO:0000256" key="1">
    <source>
        <dbReference type="SAM" id="SignalP"/>
    </source>
</evidence>
<dbReference type="InterPro" id="IPR023614">
    <property type="entry name" value="Porin_dom_sf"/>
</dbReference>
<dbReference type="AlphaFoldDB" id="A0A3D9FHM7"/>
<gene>
    <name evidence="2" type="ORF">DFR46_1627</name>
</gene>
<protein>
    <submittedName>
        <fullName evidence="2">Phosphate-selective porin OprO/OprP</fullName>
    </submittedName>
</protein>
<sequence length="459" mass="49540">MKHTALALSACAAAMIVSTPALANDVPPEVQAELEELRSRVQTLEAMVEQLVGSQTAVASQAAEASAAAVAAQAVASEASEAVAAAPSISMGAAPRVRTESGWDFRPFGRIQYDMGYVSGRDRLMDPGLGWSNELRRGRIGVRGAIPGGFEYKVEVDFAGNDVTLTDALISYDAGDFKITVGQHNPFQSLEELTSSRFTSFIERAAFTDAFGFERRVGLSVNYANGDFRWDGGVFTSNIDDLTSDEQDSYSFDTRAVYSPEVGGAQLHFGGSLHWRDLQSQPGNRYRQRPLVHSTDTRMIATPTLPVTEETSYGLEAAVIRGPFHAVAEVHWLEAELFGMTDPTFFGGYAEAGLFLTPGDTRGYSGGKFNRTRPARTVDEGGIGAVQINVRYDYLDLNDAGVVGGQQNLIGASVIWTPIDHARLSLSYGHIEYDDAAIPAGADRNYSVDSFGVRAEVDF</sequence>
<dbReference type="SUPFAM" id="SSF56935">
    <property type="entry name" value="Porins"/>
    <property type="match status" value="1"/>
</dbReference>
<feature type="signal peptide" evidence="1">
    <location>
        <begin position="1"/>
        <end position="23"/>
    </location>
</feature>
<dbReference type="Proteomes" id="UP000256310">
    <property type="component" value="Unassembled WGS sequence"/>
</dbReference>
<reference evidence="2 3" key="1">
    <citation type="submission" date="2018-07" db="EMBL/GenBank/DDBJ databases">
        <title>Genomic Encyclopedia of Type Strains, Phase IV (KMG-IV): sequencing the most valuable type-strain genomes for metagenomic binning, comparative biology and taxonomic classification.</title>
        <authorList>
            <person name="Goeker M."/>
        </authorList>
    </citation>
    <scope>NUCLEOTIDE SEQUENCE [LARGE SCALE GENOMIC DNA]</scope>
    <source>
        <strain evidence="2 3">DSM 26725</strain>
    </source>
</reference>
<keyword evidence="1" id="KW-0732">Signal</keyword>
<evidence type="ECO:0000313" key="3">
    <source>
        <dbReference type="Proteomes" id="UP000256310"/>
    </source>
</evidence>
<organism evidence="2 3">
    <name type="scientific">Parasphingopyxis lamellibrachiae</name>
    <dbReference type="NCBI Taxonomy" id="680125"/>
    <lineage>
        <taxon>Bacteria</taxon>
        <taxon>Pseudomonadati</taxon>
        <taxon>Pseudomonadota</taxon>
        <taxon>Alphaproteobacteria</taxon>
        <taxon>Sphingomonadales</taxon>
        <taxon>Sphingomonadaceae</taxon>
        <taxon>Parasphingopyxis</taxon>
    </lineage>
</organism>
<accession>A0A3D9FHM7</accession>
<dbReference type="EMBL" id="QRDP01000004">
    <property type="protein sequence ID" value="RED16601.1"/>
    <property type="molecule type" value="Genomic_DNA"/>
</dbReference>
<name>A0A3D9FHM7_9SPHN</name>
<dbReference type="RefSeq" id="WP_116235986.1">
    <property type="nucleotide sequence ID" value="NZ_QRDP01000004.1"/>
</dbReference>
<dbReference type="Gene3D" id="2.40.160.10">
    <property type="entry name" value="Porin"/>
    <property type="match status" value="1"/>
</dbReference>
<keyword evidence="3" id="KW-1185">Reference proteome</keyword>
<dbReference type="InterPro" id="IPR010870">
    <property type="entry name" value="Porin_O/P"/>
</dbReference>
<dbReference type="Pfam" id="PF07396">
    <property type="entry name" value="Porin_O_P"/>
    <property type="match status" value="1"/>
</dbReference>